<evidence type="ECO:0000256" key="4">
    <source>
        <dbReference type="ARBA" id="ARBA00023040"/>
    </source>
</evidence>
<name>A0A7S3L1A8_9STRA</name>
<feature type="transmembrane region" description="Helical" evidence="10">
    <location>
        <begin position="381"/>
        <end position="403"/>
    </location>
</feature>
<dbReference type="Gene3D" id="3.40.50.2300">
    <property type="match status" value="2"/>
</dbReference>
<evidence type="ECO:0000256" key="8">
    <source>
        <dbReference type="ARBA" id="ARBA00023224"/>
    </source>
</evidence>
<comment type="subcellular location">
    <subcellularLocation>
        <location evidence="1">Membrane</location>
        <topology evidence="1">Multi-pass membrane protein</topology>
    </subcellularLocation>
</comment>
<evidence type="ECO:0000313" key="13">
    <source>
        <dbReference type="EMBL" id="CAE0407786.1"/>
    </source>
</evidence>
<dbReference type="InterPro" id="IPR025997">
    <property type="entry name" value="SBP_2_dom"/>
</dbReference>
<evidence type="ECO:0000256" key="9">
    <source>
        <dbReference type="SAM" id="MobiDB-lite"/>
    </source>
</evidence>
<evidence type="ECO:0000256" key="1">
    <source>
        <dbReference type="ARBA" id="ARBA00004141"/>
    </source>
</evidence>
<feature type="region of interest" description="Disordered" evidence="9">
    <location>
        <begin position="732"/>
        <end position="792"/>
    </location>
</feature>
<dbReference type="InterPro" id="IPR028082">
    <property type="entry name" value="Peripla_BP_I"/>
</dbReference>
<dbReference type="InterPro" id="IPR017978">
    <property type="entry name" value="GPCR_3_C"/>
</dbReference>
<evidence type="ECO:0000259" key="12">
    <source>
        <dbReference type="PROSITE" id="PS50259"/>
    </source>
</evidence>
<dbReference type="PANTHER" id="PTHR10519:SF20">
    <property type="entry name" value="G-PROTEIN COUPLED RECEPTOR 156-RELATED"/>
    <property type="match status" value="1"/>
</dbReference>
<organism evidence="13">
    <name type="scientific">Amphora coffeiformis</name>
    <dbReference type="NCBI Taxonomy" id="265554"/>
    <lineage>
        <taxon>Eukaryota</taxon>
        <taxon>Sar</taxon>
        <taxon>Stramenopiles</taxon>
        <taxon>Ochrophyta</taxon>
        <taxon>Bacillariophyta</taxon>
        <taxon>Bacillariophyceae</taxon>
        <taxon>Bacillariophycidae</taxon>
        <taxon>Thalassiophysales</taxon>
        <taxon>Catenulaceae</taxon>
        <taxon>Amphora</taxon>
    </lineage>
</organism>
<evidence type="ECO:0000256" key="11">
    <source>
        <dbReference type="SAM" id="SignalP"/>
    </source>
</evidence>
<feature type="transmembrane region" description="Helical" evidence="10">
    <location>
        <begin position="581"/>
        <end position="603"/>
    </location>
</feature>
<evidence type="ECO:0000256" key="7">
    <source>
        <dbReference type="ARBA" id="ARBA00023180"/>
    </source>
</evidence>
<dbReference type="GO" id="GO:0004965">
    <property type="term" value="F:G protein-coupled GABA receptor activity"/>
    <property type="evidence" value="ECO:0007669"/>
    <property type="project" value="InterPro"/>
</dbReference>
<keyword evidence="11" id="KW-0732">Signal</keyword>
<evidence type="ECO:0000256" key="2">
    <source>
        <dbReference type="ARBA" id="ARBA00022692"/>
    </source>
</evidence>
<keyword evidence="8" id="KW-0807">Transducer</keyword>
<keyword evidence="3 10" id="KW-1133">Transmembrane helix</keyword>
<sequence length="792" mass="86200">MMMIIVMMLLLHVTAAGATTETQRKYRIALVSKSFDNPFWGGVHQACADKTLELAHVVECFVAATPVEAQDPTGSKQAAIIDDLVLLRRKQQQQQNINNNDTNDMIVDGIAVAVRNIDTVGPAIDRAVEAGVTVVTLDSDAPQSSRMAYIGTDNYFFGTQIAKVLKQLNPNGGTYAAIADTPPNLAERLQGFQDEIKRDNKNSVQWHEAPGSPAMYHGNASLAMEHMYTFAQQEDITTIVPVMGAAMRSGGWEEFVGTFGKDRFTLVSGDGMANQLELLSRGYAHGLVGQMPYEMGATAIQVLHDYLVHGIAPEQEFVGTNVLTHISIPLTLPDLQVDHNLIGNLHVVGYLLFGLIAFLSICFAVWTLHQRNAVIVRAAQPIFLSTVLLGVVLMGGSMIPLSFDDNGEPSLLMDQERALICMSTPWLGFGGFSLTFSALFAKTMRVNKVFNSTERRTTVTATDVMVPFAILFCANMVILTIWTVVDPLVYTRQDLPGTDGWNRVIATYGACQCDHAARYLIPLAAVNVGVLILANWQAYVARHIVEEFADTKYIGLVVASLLQAAVIGVPILFLLRESPQAFYLLLIFVIFVVCGAVLVLIFVPKLFLAHLFSRYTEEQQSRMIKKSVRGTRANIKASQSFDSRDEDLYPETSQAQSAGVVAPSIAAVQAGCHVDDLVECDSDTGNTVADKKKRRSLSIRTGQISESKRNDAEDDGCDDIRVTSRHVWLAPIPSNQSSGRESSEVIDFRYPSDDHNPPPTTTAVDDVSATATTATATAASVADPGHEGTPGV</sequence>
<reference evidence="13" key="1">
    <citation type="submission" date="2021-01" db="EMBL/GenBank/DDBJ databases">
        <authorList>
            <person name="Corre E."/>
            <person name="Pelletier E."/>
            <person name="Niang G."/>
            <person name="Scheremetjew M."/>
            <person name="Finn R."/>
            <person name="Kale V."/>
            <person name="Holt S."/>
            <person name="Cochrane G."/>
            <person name="Meng A."/>
            <person name="Brown T."/>
            <person name="Cohen L."/>
        </authorList>
    </citation>
    <scope>NUCLEOTIDE SEQUENCE</scope>
    <source>
        <strain evidence="13">CCMP127</strain>
    </source>
</reference>
<feature type="transmembrane region" description="Helical" evidence="10">
    <location>
        <begin position="553"/>
        <end position="575"/>
    </location>
</feature>
<feature type="transmembrane region" description="Helical" evidence="10">
    <location>
        <begin position="423"/>
        <end position="443"/>
    </location>
</feature>
<feature type="transmembrane region" description="Helical" evidence="10">
    <location>
        <begin position="464"/>
        <end position="485"/>
    </location>
</feature>
<feature type="signal peptide" evidence="11">
    <location>
        <begin position="1"/>
        <end position="18"/>
    </location>
</feature>
<dbReference type="SUPFAM" id="SSF53822">
    <property type="entry name" value="Periplasmic binding protein-like I"/>
    <property type="match status" value="1"/>
</dbReference>
<feature type="chain" id="PRO_5030705824" description="G-protein coupled receptors family 3 profile domain-containing protein" evidence="11">
    <location>
        <begin position="19"/>
        <end position="792"/>
    </location>
</feature>
<dbReference type="GO" id="GO:0038039">
    <property type="term" value="C:G protein-coupled receptor heterodimeric complex"/>
    <property type="evidence" value="ECO:0007669"/>
    <property type="project" value="TreeGrafter"/>
</dbReference>
<feature type="transmembrane region" description="Helical" evidence="10">
    <location>
        <begin position="347"/>
        <end position="369"/>
    </location>
</feature>
<evidence type="ECO:0000256" key="5">
    <source>
        <dbReference type="ARBA" id="ARBA00023136"/>
    </source>
</evidence>
<dbReference type="PROSITE" id="PS50259">
    <property type="entry name" value="G_PROTEIN_RECEP_F3_4"/>
    <property type="match status" value="1"/>
</dbReference>
<dbReference type="EMBL" id="HBIM01006563">
    <property type="protein sequence ID" value="CAE0407786.1"/>
    <property type="molecule type" value="Transcribed_RNA"/>
</dbReference>
<keyword evidence="5 10" id="KW-0472">Membrane</keyword>
<feature type="compositionally biased region" description="Low complexity" evidence="9">
    <location>
        <begin position="761"/>
        <end position="783"/>
    </location>
</feature>
<proteinExistence type="predicted"/>
<dbReference type="PRINTS" id="PR01176">
    <property type="entry name" value="GABABRECEPTR"/>
</dbReference>
<keyword evidence="7" id="KW-0325">Glycoprotein</keyword>
<feature type="compositionally biased region" description="Basic and acidic residues" evidence="9">
    <location>
        <begin position="741"/>
        <end position="756"/>
    </location>
</feature>
<dbReference type="Pfam" id="PF13407">
    <property type="entry name" value="Peripla_BP_4"/>
    <property type="match status" value="1"/>
</dbReference>
<keyword evidence="4" id="KW-0297">G-protein coupled receptor</keyword>
<evidence type="ECO:0000256" key="3">
    <source>
        <dbReference type="ARBA" id="ARBA00022989"/>
    </source>
</evidence>
<dbReference type="InterPro" id="IPR002455">
    <property type="entry name" value="GPCR3_GABA-B"/>
</dbReference>
<dbReference type="AlphaFoldDB" id="A0A7S3L1A8"/>
<evidence type="ECO:0000256" key="6">
    <source>
        <dbReference type="ARBA" id="ARBA00023170"/>
    </source>
</evidence>
<feature type="domain" description="G-protein coupled receptors family 3 profile" evidence="12">
    <location>
        <begin position="411"/>
        <end position="608"/>
    </location>
</feature>
<dbReference type="Pfam" id="PF00003">
    <property type="entry name" value="7tm_3"/>
    <property type="match status" value="1"/>
</dbReference>
<dbReference type="PANTHER" id="PTHR10519">
    <property type="entry name" value="GABA-B RECEPTOR"/>
    <property type="match status" value="1"/>
</dbReference>
<gene>
    <name evidence="13" type="ORF">ACOF00016_LOCUS5577</name>
</gene>
<dbReference type="CDD" id="cd15047">
    <property type="entry name" value="7tmC_GABA-B-like"/>
    <property type="match status" value="1"/>
</dbReference>
<evidence type="ECO:0000256" key="10">
    <source>
        <dbReference type="SAM" id="Phobius"/>
    </source>
</evidence>
<protein>
    <recommendedName>
        <fullName evidence="12">G-protein coupled receptors family 3 profile domain-containing protein</fullName>
    </recommendedName>
</protein>
<keyword evidence="6" id="KW-0675">Receptor</keyword>
<accession>A0A7S3L1A8</accession>
<keyword evidence="2 10" id="KW-0812">Transmembrane</keyword>